<evidence type="ECO:0000313" key="1">
    <source>
        <dbReference type="EMBL" id="OQP65495.1"/>
    </source>
</evidence>
<reference evidence="1 2" key="1">
    <citation type="submission" date="2016-03" db="EMBL/GenBank/DDBJ databases">
        <title>Niastella vici sp. nov., isolated from farmland soil.</title>
        <authorList>
            <person name="Chen L."/>
            <person name="Wang D."/>
            <person name="Yang S."/>
            <person name="Wang G."/>
        </authorList>
    </citation>
    <scope>NUCLEOTIDE SEQUENCE [LARGE SCALE GENOMIC DNA]</scope>
    <source>
        <strain evidence="1 2">DJ57</strain>
    </source>
</reference>
<gene>
    <name evidence="1" type="ORF">A3860_17680</name>
</gene>
<accession>A0A1V9G4B6</accession>
<dbReference type="AlphaFoldDB" id="A0A1V9G4B6"/>
<name>A0A1V9G4B6_9BACT</name>
<comment type="caution">
    <text evidence="1">The sequence shown here is derived from an EMBL/GenBank/DDBJ whole genome shotgun (WGS) entry which is preliminary data.</text>
</comment>
<keyword evidence="2" id="KW-1185">Reference proteome</keyword>
<dbReference type="Proteomes" id="UP000192796">
    <property type="component" value="Unassembled WGS sequence"/>
</dbReference>
<evidence type="ECO:0000313" key="2">
    <source>
        <dbReference type="Proteomes" id="UP000192796"/>
    </source>
</evidence>
<organism evidence="1 2">
    <name type="scientific">Niastella vici</name>
    <dbReference type="NCBI Taxonomy" id="1703345"/>
    <lineage>
        <taxon>Bacteria</taxon>
        <taxon>Pseudomonadati</taxon>
        <taxon>Bacteroidota</taxon>
        <taxon>Chitinophagia</taxon>
        <taxon>Chitinophagales</taxon>
        <taxon>Chitinophagaceae</taxon>
        <taxon>Niastella</taxon>
    </lineage>
</organism>
<sequence length="97" mass="11424">MLKRYYFAPGLEIRDWENFDNKIVVSQTKGNIKVVIKDEDTLAIDIYKLFCNSEEVKKVSLKYSKDSLNTLIDILRFHGVLKQNYKITKSPNDFIDF</sequence>
<dbReference type="EMBL" id="LVYD01000024">
    <property type="protein sequence ID" value="OQP65495.1"/>
    <property type="molecule type" value="Genomic_DNA"/>
</dbReference>
<proteinExistence type="predicted"/>
<protein>
    <submittedName>
        <fullName evidence="1">Uncharacterized protein</fullName>
    </submittedName>
</protein>